<feature type="compositionally biased region" description="Low complexity" evidence="1">
    <location>
        <begin position="1"/>
        <end position="11"/>
    </location>
</feature>
<accession>A0A7I8VDN1</accession>
<feature type="compositionally biased region" description="Polar residues" evidence="1">
    <location>
        <begin position="670"/>
        <end position="679"/>
    </location>
</feature>
<name>A0A7I8VDN1_9ANNE</name>
<dbReference type="PANTHER" id="PTHR46459:SF1">
    <property type="entry name" value="E1A-BINDING PROTEIN P400"/>
    <property type="match status" value="1"/>
</dbReference>
<reference evidence="2 3" key="1">
    <citation type="submission" date="2020-08" db="EMBL/GenBank/DDBJ databases">
        <authorList>
            <person name="Hejnol A."/>
        </authorList>
    </citation>
    <scope>NUCLEOTIDE SEQUENCE [LARGE SCALE GENOMIC DNA]</scope>
</reference>
<evidence type="ECO:0000313" key="2">
    <source>
        <dbReference type="EMBL" id="CAD5114285.1"/>
    </source>
</evidence>
<dbReference type="AlphaFoldDB" id="A0A7I8VDN1"/>
<protein>
    <submittedName>
        <fullName evidence="2">Uncharacterized protein</fullName>
    </submittedName>
</protein>
<dbReference type="GO" id="GO:0003682">
    <property type="term" value="F:chromatin binding"/>
    <property type="evidence" value="ECO:0007669"/>
    <property type="project" value="TreeGrafter"/>
</dbReference>
<organism evidence="2 3">
    <name type="scientific">Dimorphilus gyrociliatus</name>
    <dbReference type="NCBI Taxonomy" id="2664684"/>
    <lineage>
        <taxon>Eukaryota</taxon>
        <taxon>Metazoa</taxon>
        <taxon>Spiralia</taxon>
        <taxon>Lophotrochozoa</taxon>
        <taxon>Annelida</taxon>
        <taxon>Polychaeta</taxon>
        <taxon>Polychaeta incertae sedis</taxon>
        <taxon>Dinophilidae</taxon>
        <taxon>Dimorphilus</taxon>
    </lineage>
</organism>
<feature type="region of interest" description="Disordered" evidence="1">
    <location>
        <begin position="259"/>
        <end position="287"/>
    </location>
</feature>
<dbReference type="EMBL" id="CAJFCJ010000005">
    <property type="protein sequence ID" value="CAD5114285.1"/>
    <property type="molecule type" value="Genomic_DNA"/>
</dbReference>
<dbReference type="GO" id="GO:0035267">
    <property type="term" value="C:NuA4 histone acetyltransferase complex"/>
    <property type="evidence" value="ECO:0007669"/>
    <property type="project" value="TreeGrafter"/>
</dbReference>
<dbReference type="Proteomes" id="UP000549394">
    <property type="component" value="Unassembled WGS sequence"/>
</dbReference>
<feature type="region of interest" description="Disordered" evidence="1">
    <location>
        <begin position="653"/>
        <end position="679"/>
    </location>
</feature>
<dbReference type="PANTHER" id="PTHR46459">
    <property type="entry name" value="E1A-BINDING PROTEIN P400-RELATED"/>
    <property type="match status" value="1"/>
</dbReference>
<sequence length="679" mass="73668">MPESQLPPVKVQRVRRKRLDTNVRISSSKERSKYNKPLRKDGLRVPRSLFDRPQSMRRDQRLFKPLSPTKIGRSSSSDNLTGERPDWAIYEDWFILYYINAIENKDNFSSAPTLPNSSINWDFVSDGVNGTSRSYRTAKHCVARYDSKVLPREEGRPTFDSTPAVGRKSMKKSIKTLTGRKSGRSLRTSQLILQDQNKSLTQYFNNRIELILTLSKKRSPPPRPALANPTQKNPKHQMVLVENGITYDNPLSPVQVAKRRADRINKDKPKQTTASSTPATPTTTKSIVSTNVNTSRVASFPTQTNTTTAIQYVQASVSTSSTSVVVPATVTLARTVTATPPTTNVMINTTIKKGTQPNQRSVNFPGVVQAQRQTLSTNQQSAAILKINAGIPRVPISKGQQKVRLPQAQANVLASLQKQPALAVVQTGQSKNTIPNATVQRPELTLYMHKAKSTSVPKFSGQKSVASSQIFAHIQHASQSLVSNQTTASIASTTVAQLVKASGNPSTVGRTGVQSVQKIQVVPQGTKKATGGQPIVIQRPINVQALLKQPQSTAASTSTGTIHQLIPQSSTSSSVTLTLPVSQTSSLQTKQHSIMAIRSGPPRSGNITAQGRITPTVHKSIQLQLHSTASSSLQRRQQPTPSNLATVAFLPQSASGSSSTVSSTLVTVTAPKQTPSKKS</sequence>
<keyword evidence="3" id="KW-1185">Reference proteome</keyword>
<dbReference type="OrthoDB" id="372624at2759"/>
<feature type="region of interest" description="Disordered" evidence="1">
    <location>
        <begin position="1"/>
        <end position="39"/>
    </location>
</feature>
<evidence type="ECO:0000313" key="3">
    <source>
        <dbReference type="Proteomes" id="UP000549394"/>
    </source>
</evidence>
<gene>
    <name evidence="2" type="ORF">DGYR_LOCUS3144</name>
</gene>
<dbReference type="GO" id="GO:0006281">
    <property type="term" value="P:DNA repair"/>
    <property type="evidence" value="ECO:0007669"/>
    <property type="project" value="TreeGrafter"/>
</dbReference>
<feature type="compositionally biased region" description="Low complexity" evidence="1">
    <location>
        <begin position="653"/>
        <end position="669"/>
    </location>
</feature>
<comment type="caution">
    <text evidence="2">The sequence shown here is derived from an EMBL/GenBank/DDBJ whole genome shotgun (WGS) entry which is preliminary data.</text>
</comment>
<proteinExistence type="predicted"/>
<evidence type="ECO:0000256" key="1">
    <source>
        <dbReference type="SAM" id="MobiDB-lite"/>
    </source>
</evidence>
<dbReference type="GO" id="GO:0000812">
    <property type="term" value="C:Swr1 complex"/>
    <property type="evidence" value="ECO:0007669"/>
    <property type="project" value="TreeGrafter"/>
</dbReference>
<feature type="compositionally biased region" description="Low complexity" evidence="1">
    <location>
        <begin position="272"/>
        <end position="284"/>
    </location>
</feature>
<feature type="compositionally biased region" description="Basic and acidic residues" evidence="1">
    <location>
        <begin position="27"/>
        <end position="39"/>
    </location>
</feature>